<sequence length="567" mass="66258">MSRYVGDFTAAELESPENAAKFASLAKETLRQKTNTVKALRKKNDRLKKRVATLKMMVRNLQKHPEVLEYKRLTPLEKRVKMKQMMAEGDAEYWGRQPDTSVAADGHKPFHPGEKCQTGPMIGHNLTCAPESVNNDHHRGQYSYEANQQFARQPYGYDGASWHNDGEPGDTKPPRAKRRRKDADVGADGARNPLRKRKFAPRKRTGPRIVWGEDVKNSIRQEFFCYVENNQCPPTEFVLQKMPRLVYKHPELMTQCPNQLKTMEHILRATKAATALRNASPMPKTSHLHQEALHLYRETLRLYQEMLHIYREPLHLSRETLLMFQEPLQLYHETLHLYQEALHLHQETLHLYQEALHLYRETLLMYQEMLHIYREPLHLSRETLHLYQETLHMFQEPLQLYHETLHLHQEMLYLFQEPTHLQCFIGISKGSIDFKKRLICMNKHIVYINIIFVKKRSICIKKHFIRFRWRPINFMQHIIHIKIFIYIQMRLICVQSISSKSRNASLSPRNVPSTPTNASCTSRSASVTSSASFTSRFASTAPRSVPTESSAQLAPRTVSPRCDHQDV</sequence>
<protein>
    <submittedName>
        <fullName evidence="3">Uncharacterized protein</fullName>
    </submittedName>
</protein>
<keyword evidence="1" id="KW-0175">Coiled coil</keyword>
<proteinExistence type="predicted"/>
<feature type="coiled-coil region" evidence="1">
    <location>
        <begin position="23"/>
        <end position="64"/>
    </location>
</feature>
<evidence type="ECO:0000256" key="2">
    <source>
        <dbReference type="SAM" id="MobiDB-lite"/>
    </source>
</evidence>
<dbReference type="EMBL" id="CADCXU010022541">
    <property type="protein sequence ID" value="CAB0009973.1"/>
    <property type="molecule type" value="Genomic_DNA"/>
</dbReference>
<feature type="region of interest" description="Disordered" evidence="2">
    <location>
        <begin position="503"/>
        <end position="567"/>
    </location>
</feature>
<evidence type="ECO:0000256" key="1">
    <source>
        <dbReference type="SAM" id="Coils"/>
    </source>
</evidence>
<feature type="compositionally biased region" description="Polar residues" evidence="2">
    <location>
        <begin position="503"/>
        <end position="517"/>
    </location>
</feature>
<reference evidence="3 4" key="1">
    <citation type="submission" date="2020-02" db="EMBL/GenBank/DDBJ databases">
        <authorList>
            <person name="Ferguson B K."/>
        </authorList>
    </citation>
    <scope>NUCLEOTIDE SEQUENCE [LARGE SCALE GENOMIC DNA]</scope>
</reference>
<evidence type="ECO:0000313" key="4">
    <source>
        <dbReference type="Proteomes" id="UP000479000"/>
    </source>
</evidence>
<dbReference type="Proteomes" id="UP000479000">
    <property type="component" value="Unassembled WGS sequence"/>
</dbReference>
<gene>
    <name evidence="3" type="ORF">NTEN_LOCUS15040</name>
</gene>
<dbReference type="AlphaFoldDB" id="A0A6H5H233"/>
<name>A0A6H5H233_9HEMI</name>
<feature type="compositionally biased region" description="Basic residues" evidence="2">
    <location>
        <begin position="193"/>
        <end position="203"/>
    </location>
</feature>
<evidence type="ECO:0000313" key="3">
    <source>
        <dbReference type="EMBL" id="CAB0009973.1"/>
    </source>
</evidence>
<feature type="compositionally biased region" description="Basic and acidic residues" evidence="2">
    <location>
        <begin position="164"/>
        <end position="173"/>
    </location>
</feature>
<keyword evidence="4" id="KW-1185">Reference proteome</keyword>
<feature type="region of interest" description="Disordered" evidence="2">
    <location>
        <begin position="155"/>
        <end position="203"/>
    </location>
</feature>
<organism evidence="3 4">
    <name type="scientific">Nesidiocoris tenuis</name>
    <dbReference type="NCBI Taxonomy" id="355587"/>
    <lineage>
        <taxon>Eukaryota</taxon>
        <taxon>Metazoa</taxon>
        <taxon>Ecdysozoa</taxon>
        <taxon>Arthropoda</taxon>
        <taxon>Hexapoda</taxon>
        <taxon>Insecta</taxon>
        <taxon>Pterygota</taxon>
        <taxon>Neoptera</taxon>
        <taxon>Paraneoptera</taxon>
        <taxon>Hemiptera</taxon>
        <taxon>Heteroptera</taxon>
        <taxon>Panheteroptera</taxon>
        <taxon>Cimicomorpha</taxon>
        <taxon>Miridae</taxon>
        <taxon>Dicyphina</taxon>
        <taxon>Nesidiocoris</taxon>
    </lineage>
</organism>
<accession>A0A6H5H233</accession>
<feature type="compositionally biased region" description="Low complexity" evidence="2">
    <location>
        <begin position="518"/>
        <end position="541"/>
    </location>
</feature>
<dbReference type="OrthoDB" id="9856535at2759"/>